<proteinExistence type="predicted"/>
<keyword evidence="7" id="KW-1015">Disulfide bond</keyword>
<dbReference type="InterPro" id="IPR013783">
    <property type="entry name" value="Ig-like_fold"/>
</dbReference>
<evidence type="ECO:0000256" key="9">
    <source>
        <dbReference type="ARBA" id="ARBA00023180"/>
    </source>
</evidence>
<evidence type="ECO:0000256" key="6">
    <source>
        <dbReference type="ARBA" id="ARBA00023136"/>
    </source>
</evidence>
<dbReference type="Gene3D" id="2.60.40.10">
    <property type="entry name" value="Immunoglobulins"/>
    <property type="match status" value="1"/>
</dbReference>
<dbReference type="PANTHER" id="PTHR25466:SF14">
    <property type="entry name" value="BUTYROPHILIN SUBFAMILY 2 MEMBER A2-LIKE-RELATED"/>
    <property type="match status" value="1"/>
</dbReference>
<dbReference type="GO" id="GO:0042102">
    <property type="term" value="P:positive regulation of T cell proliferation"/>
    <property type="evidence" value="ECO:0007669"/>
    <property type="project" value="TreeGrafter"/>
</dbReference>
<accession>A0A3B5B1L5</accession>
<dbReference type="PANTHER" id="PTHR25466">
    <property type="entry name" value="T-LYMPHOCYTE ACTIVATION ANTIGEN"/>
    <property type="match status" value="1"/>
</dbReference>
<keyword evidence="6" id="KW-0472">Membrane</keyword>
<dbReference type="Ensembl" id="ENSSPAT00000024350.1">
    <property type="protein sequence ID" value="ENSSPAP00000023964.1"/>
    <property type="gene ID" value="ENSSPAG00000018087.1"/>
</dbReference>
<dbReference type="STRING" id="144197.ENSSPAP00000023964"/>
<evidence type="ECO:0000256" key="5">
    <source>
        <dbReference type="ARBA" id="ARBA00022989"/>
    </source>
</evidence>
<dbReference type="PROSITE" id="PS50835">
    <property type="entry name" value="IG_LIKE"/>
    <property type="match status" value="1"/>
</dbReference>
<evidence type="ECO:0000256" key="1">
    <source>
        <dbReference type="ARBA" id="ARBA00004251"/>
    </source>
</evidence>
<keyword evidence="5" id="KW-1133">Transmembrane helix</keyword>
<keyword evidence="8" id="KW-0675">Receptor</keyword>
<dbReference type="Pfam" id="PF07686">
    <property type="entry name" value="V-set"/>
    <property type="match status" value="1"/>
</dbReference>
<evidence type="ECO:0000256" key="3">
    <source>
        <dbReference type="ARBA" id="ARBA00022692"/>
    </source>
</evidence>
<dbReference type="InterPro" id="IPR013106">
    <property type="entry name" value="Ig_V-set"/>
</dbReference>
<dbReference type="SUPFAM" id="SSF48726">
    <property type="entry name" value="Immunoglobulin"/>
    <property type="match status" value="1"/>
</dbReference>
<keyword evidence="10" id="KW-0393">Immunoglobulin domain</keyword>
<dbReference type="GO" id="GO:0006955">
    <property type="term" value="P:immune response"/>
    <property type="evidence" value="ECO:0007669"/>
    <property type="project" value="TreeGrafter"/>
</dbReference>
<feature type="signal peptide" evidence="11">
    <location>
        <begin position="1"/>
        <end position="24"/>
    </location>
</feature>
<sequence length="144" mass="16653">ERRWCLLFINTLSLTWSLPDVADAEVSCGFMERCILPCSFQVAPHVVIHWIHLTTGRRVHSYYENKDQLGNQDQNRTSLFKEQISRGNASLQLTGVKVQDEGRYFCHTSTVHGIKASFINLKVDGMRKIQKTRSTRNFCVYVLF</sequence>
<dbReference type="SMART" id="SM00406">
    <property type="entry name" value="IGv"/>
    <property type="match status" value="1"/>
</dbReference>
<feature type="domain" description="Ig-like" evidence="12">
    <location>
        <begin position="19"/>
        <end position="124"/>
    </location>
</feature>
<keyword evidence="4 11" id="KW-0732">Signal</keyword>
<reference evidence="13" key="1">
    <citation type="submission" date="2023-09" db="UniProtKB">
        <authorList>
            <consortium name="Ensembl"/>
        </authorList>
    </citation>
    <scope>IDENTIFICATION</scope>
</reference>
<dbReference type="InterPro" id="IPR051713">
    <property type="entry name" value="T-cell_Activation_Regulation"/>
</dbReference>
<dbReference type="GO" id="GO:0031295">
    <property type="term" value="P:T cell costimulation"/>
    <property type="evidence" value="ECO:0007669"/>
    <property type="project" value="TreeGrafter"/>
</dbReference>
<name>A0A3B5B1L5_9TELE</name>
<evidence type="ECO:0000256" key="10">
    <source>
        <dbReference type="ARBA" id="ARBA00023319"/>
    </source>
</evidence>
<dbReference type="GeneTree" id="ENSGT01020000230622"/>
<protein>
    <recommendedName>
        <fullName evidence="12">Ig-like domain-containing protein</fullName>
    </recommendedName>
</protein>
<dbReference type="GO" id="GO:0042130">
    <property type="term" value="P:negative regulation of T cell proliferation"/>
    <property type="evidence" value="ECO:0007669"/>
    <property type="project" value="TreeGrafter"/>
</dbReference>
<evidence type="ECO:0000256" key="2">
    <source>
        <dbReference type="ARBA" id="ARBA00022475"/>
    </source>
</evidence>
<dbReference type="FunFam" id="2.60.40.10:FF:000142">
    <property type="entry name" value="V-set domain-containing T-cell activation inhibitor 1"/>
    <property type="match status" value="1"/>
</dbReference>
<evidence type="ECO:0000259" key="12">
    <source>
        <dbReference type="PROSITE" id="PS50835"/>
    </source>
</evidence>
<evidence type="ECO:0000256" key="4">
    <source>
        <dbReference type="ARBA" id="ARBA00022729"/>
    </source>
</evidence>
<dbReference type="GO" id="GO:0071222">
    <property type="term" value="P:cellular response to lipopolysaccharide"/>
    <property type="evidence" value="ECO:0007669"/>
    <property type="project" value="TreeGrafter"/>
</dbReference>
<evidence type="ECO:0000256" key="7">
    <source>
        <dbReference type="ARBA" id="ARBA00023157"/>
    </source>
</evidence>
<dbReference type="InterPro" id="IPR036179">
    <property type="entry name" value="Ig-like_dom_sf"/>
</dbReference>
<feature type="chain" id="PRO_5017210328" description="Ig-like domain-containing protein" evidence="11">
    <location>
        <begin position="25"/>
        <end position="144"/>
    </location>
</feature>
<dbReference type="InterPro" id="IPR007110">
    <property type="entry name" value="Ig-like_dom"/>
</dbReference>
<comment type="subcellular location">
    <subcellularLocation>
        <location evidence="1">Cell membrane</location>
        <topology evidence="1">Single-pass type I membrane protein</topology>
    </subcellularLocation>
</comment>
<evidence type="ECO:0000256" key="11">
    <source>
        <dbReference type="SAM" id="SignalP"/>
    </source>
</evidence>
<dbReference type="GO" id="GO:0007166">
    <property type="term" value="P:cell surface receptor signaling pathway"/>
    <property type="evidence" value="ECO:0007669"/>
    <property type="project" value="TreeGrafter"/>
</dbReference>
<keyword evidence="2" id="KW-1003">Cell membrane</keyword>
<dbReference type="AlphaFoldDB" id="A0A3B5B1L5"/>
<organism evidence="13">
    <name type="scientific">Stegastes partitus</name>
    <name type="common">bicolor damselfish</name>
    <dbReference type="NCBI Taxonomy" id="144197"/>
    <lineage>
        <taxon>Eukaryota</taxon>
        <taxon>Metazoa</taxon>
        <taxon>Chordata</taxon>
        <taxon>Craniata</taxon>
        <taxon>Vertebrata</taxon>
        <taxon>Euteleostomi</taxon>
        <taxon>Actinopterygii</taxon>
        <taxon>Neopterygii</taxon>
        <taxon>Teleostei</taxon>
        <taxon>Neoteleostei</taxon>
        <taxon>Acanthomorphata</taxon>
        <taxon>Ovalentaria</taxon>
        <taxon>Pomacentridae</taxon>
        <taxon>Stegastes</taxon>
    </lineage>
</organism>
<evidence type="ECO:0000256" key="8">
    <source>
        <dbReference type="ARBA" id="ARBA00023170"/>
    </source>
</evidence>
<evidence type="ECO:0000313" key="13">
    <source>
        <dbReference type="Ensembl" id="ENSSPAP00000023964.1"/>
    </source>
</evidence>
<dbReference type="GO" id="GO:0009897">
    <property type="term" value="C:external side of plasma membrane"/>
    <property type="evidence" value="ECO:0007669"/>
    <property type="project" value="TreeGrafter"/>
</dbReference>
<keyword evidence="9" id="KW-0325">Glycoprotein</keyword>
<keyword evidence="3" id="KW-0812">Transmembrane</keyword>